<evidence type="ECO:0000259" key="7">
    <source>
        <dbReference type="Pfam" id="PF00892"/>
    </source>
</evidence>
<keyword evidence="5 6" id="KW-0472">Membrane</keyword>
<feature type="transmembrane region" description="Helical" evidence="6">
    <location>
        <begin position="174"/>
        <end position="195"/>
    </location>
</feature>
<gene>
    <name evidence="8" type="ORF">GCM10009765_78400</name>
</gene>
<feature type="transmembrane region" description="Helical" evidence="6">
    <location>
        <begin position="60"/>
        <end position="79"/>
    </location>
</feature>
<sequence length="281" mass="28554">MLPLSVVIAVCIAAVVHACWNAIAHAITDRWAAIALVAVGGAGCGVILIAVAPLPARASWLPLGISAAIHVAYMMLLILSYRLADFGQAYPLARGTSPLLVAVGATVLVGEHLSPPQVCGVAVVSAGLVSVALLGGKGGRPHLPAIGAAVATGVSIATYTTVDGIGVRLSGSAPGYTGWLMVTEGIGTVVVALAVRRRELWPSVRPVWVRGLTGGALSVLAYGLVLWAQTRGALAPIAALRETSIVVGAIIGALFFHERFGRPRIVATAVVVIGIALLNLG</sequence>
<evidence type="ECO:0000313" key="9">
    <source>
        <dbReference type="Proteomes" id="UP001500618"/>
    </source>
</evidence>
<feature type="transmembrane region" description="Helical" evidence="6">
    <location>
        <begin position="233"/>
        <end position="256"/>
    </location>
</feature>
<dbReference type="Gene3D" id="1.10.3730.20">
    <property type="match status" value="2"/>
</dbReference>
<evidence type="ECO:0000256" key="3">
    <source>
        <dbReference type="ARBA" id="ARBA00022692"/>
    </source>
</evidence>
<feature type="transmembrane region" description="Helical" evidence="6">
    <location>
        <begin position="91"/>
        <end position="109"/>
    </location>
</feature>
<keyword evidence="4 6" id="KW-1133">Transmembrane helix</keyword>
<feature type="transmembrane region" description="Helical" evidence="6">
    <location>
        <begin position="263"/>
        <end position="280"/>
    </location>
</feature>
<dbReference type="Proteomes" id="UP001500618">
    <property type="component" value="Unassembled WGS sequence"/>
</dbReference>
<dbReference type="InterPro" id="IPR050638">
    <property type="entry name" value="AA-Vitamin_Transporters"/>
</dbReference>
<dbReference type="RefSeq" id="WP_344315067.1">
    <property type="nucleotide sequence ID" value="NZ_BAAANY010000042.1"/>
</dbReference>
<dbReference type="PANTHER" id="PTHR32322:SF2">
    <property type="entry name" value="EAMA DOMAIN-CONTAINING PROTEIN"/>
    <property type="match status" value="1"/>
</dbReference>
<dbReference type="EMBL" id="BAAANY010000042">
    <property type="protein sequence ID" value="GAA1718263.1"/>
    <property type="molecule type" value="Genomic_DNA"/>
</dbReference>
<evidence type="ECO:0000256" key="2">
    <source>
        <dbReference type="ARBA" id="ARBA00007362"/>
    </source>
</evidence>
<dbReference type="InterPro" id="IPR037185">
    <property type="entry name" value="EmrE-like"/>
</dbReference>
<feature type="transmembrane region" description="Helical" evidence="6">
    <location>
        <begin position="31"/>
        <end position="54"/>
    </location>
</feature>
<dbReference type="PANTHER" id="PTHR32322">
    <property type="entry name" value="INNER MEMBRANE TRANSPORTER"/>
    <property type="match status" value="1"/>
</dbReference>
<feature type="transmembrane region" description="Helical" evidence="6">
    <location>
        <begin position="207"/>
        <end position="227"/>
    </location>
</feature>
<comment type="subcellular location">
    <subcellularLocation>
        <location evidence="1">Membrane</location>
        <topology evidence="1">Multi-pass membrane protein</topology>
    </subcellularLocation>
</comment>
<comment type="similarity">
    <text evidence="2">Belongs to the EamA transporter family.</text>
</comment>
<protein>
    <submittedName>
        <fullName evidence="8">DMT family transporter</fullName>
    </submittedName>
</protein>
<evidence type="ECO:0000256" key="5">
    <source>
        <dbReference type="ARBA" id="ARBA00023136"/>
    </source>
</evidence>
<evidence type="ECO:0000256" key="4">
    <source>
        <dbReference type="ARBA" id="ARBA00022989"/>
    </source>
</evidence>
<proteinExistence type="inferred from homology"/>
<keyword evidence="3 6" id="KW-0812">Transmembrane</keyword>
<organism evidence="8 9">
    <name type="scientific">Fodinicola feengrottensis</name>
    <dbReference type="NCBI Taxonomy" id="435914"/>
    <lineage>
        <taxon>Bacteria</taxon>
        <taxon>Bacillati</taxon>
        <taxon>Actinomycetota</taxon>
        <taxon>Actinomycetes</taxon>
        <taxon>Mycobacteriales</taxon>
        <taxon>Fodinicola</taxon>
    </lineage>
</organism>
<dbReference type="Pfam" id="PF00892">
    <property type="entry name" value="EamA"/>
    <property type="match status" value="1"/>
</dbReference>
<dbReference type="SUPFAM" id="SSF103481">
    <property type="entry name" value="Multidrug resistance efflux transporter EmrE"/>
    <property type="match status" value="2"/>
</dbReference>
<accession>A0ABN2J570</accession>
<evidence type="ECO:0000256" key="6">
    <source>
        <dbReference type="SAM" id="Phobius"/>
    </source>
</evidence>
<dbReference type="InterPro" id="IPR000620">
    <property type="entry name" value="EamA_dom"/>
</dbReference>
<comment type="caution">
    <text evidence="8">The sequence shown here is derived from an EMBL/GenBank/DDBJ whole genome shotgun (WGS) entry which is preliminary data.</text>
</comment>
<evidence type="ECO:0000313" key="8">
    <source>
        <dbReference type="EMBL" id="GAA1718263.1"/>
    </source>
</evidence>
<feature type="transmembrane region" description="Helical" evidence="6">
    <location>
        <begin position="115"/>
        <end position="136"/>
    </location>
</feature>
<evidence type="ECO:0000256" key="1">
    <source>
        <dbReference type="ARBA" id="ARBA00004141"/>
    </source>
</evidence>
<reference evidence="8 9" key="1">
    <citation type="journal article" date="2019" name="Int. J. Syst. Evol. Microbiol.">
        <title>The Global Catalogue of Microorganisms (GCM) 10K type strain sequencing project: providing services to taxonomists for standard genome sequencing and annotation.</title>
        <authorList>
            <consortium name="The Broad Institute Genomics Platform"/>
            <consortium name="The Broad Institute Genome Sequencing Center for Infectious Disease"/>
            <person name="Wu L."/>
            <person name="Ma J."/>
        </authorList>
    </citation>
    <scope>NUCLEOTIDE SEQUENCE [LARGE SCALE GENOMIC DNA]</scope>
    <source>
        <strain evidence="8 9">JCM 14718</strain>
    </source>
</reference>
<name>A0ABN2J570_9ACTN</name>
<feature type="transmembrane region" description="Helical" evidence="6">
    <location>
        <begin position="143"/>
        <end position="162"/>
    </location>
</feature>
<feature type="transmembrane region" description="Helical" evidence="6">
    <location>
        <begin position="6"/>
        <end position="24"/>
    </location>
</feature>
<feature type="domain" description="EamA" evidence="7">
    <location>
        <begin position="145"/>
        <end position="279"/>
    </location>
</feature>
<keyword evidence="9" id="KW-1185">Reference proteome</keyword>